<dbReference type="PROSITE" id="PS00201">
    <property type="entry name" value="FLAVODOXIN"/>
    <property type="match status" value="1"/>
</dbReference>
<dbReference type="AlphaFoldDB" id="A0A1J5PYE0"/>
<dbReference type="FunFam" id="3.40.50.360:FF:000069">
    <property type="entry name" value="Flavodoxin"/>
    <property type="match status" value="1"/>
</dbReference>
<dbReference type="PANTHER" id="PTHR30546:SF23">
    <property type="entry name" value="FLAVOPROTEIN-LIKE PROTEIN YCP4-RELATED"/>
    <property type="match status" value="1"/>
</dbReference>
<dbReference type="Gene3D" id="3.40.50.360">
    <property type="match status" value="1"/>
</dbReference>
<dbReference type="GO" id="GO:0010181">
    <property type="term" value="F:FMN binding"/>
    <property type="evidence" value="ECO:0007669"/>
    <property type="project" value="InterPro"/>
</dbReference>
<organism evidence="2">
    <name type="scientific">mine drainage metagenome</name>
    <dbReference type="NCBI Taxonomy" id="410659"/>
    <lineage>
        <taxon>unclassified sequences</taxon>
        <taxon>metagenomes</taxon>
        <taxon>ecological metagenomes</taxon>
    </lineage>
</organism>
<accession>A0A1J5PYE0</accession>
<proteinExistence type="predicted"/>
<dbReference type="PROSITE" id="PS50902">
    <property type="entry name" value="FLAVODOXIN_LIKE"/>
    <property type="match status" value="1"/>
</dbReference>
<evidence type="ECO:0000259" key="1">
    <source>
        <dbReference type="PROSITE" id="PS50902"/>
    </source>
</evidence>
<reference evidence="2" key="1">
    <citation type="submission" date="2016-10" db="EMBL/GenBank/DDBJ databases">
        <title>Sequence of Gallionella enrichment culture.</title>
        <authorList>
            <person name="Poehlein A."/>
            <person name="Muehling M."/>
            <person name="Daniel R."/>
        </authorList>
    </citation>
    <scope>NUCLEOTIDE SEQUENCE</scope>
</reference>
<dbReference type="GO" id="GO:0003955">
    <property type="term" value="F:NAD(P)H dehydrogenase (quinone) activity"/>
    <property type="evidence" value="ECO:0007669"/>
    <property type="project" value="TreeGrafter"/>
</dbReference>
<feature type="domain" description="Flavodoxin-like" evidence="1">
    <location>
        <begin position="16"/>
        <end position="171"/>
    </location>
</feature>
<dbReference type="SUPFAM" id="SSF52218">
    <property type="entry name" value="Flavoproteins"/>
    <property type="match status" value="1"/>
</dbReference>
<dbReference type="Pfam" id="PF00258">
    <property type="entry name" value="Flavodoxin_1"/>
    <property type="match status" value="1"/>
</dbReference>
<evidence type="ECO:0000313" key="2">
    <source>
        <dbReference type="EMBL" id="OIQ70283.1"/>
    </source>
</evidence>
<protein>
    <submittedName>
        <fullName evidence="2">Flavodoxin</fullName>
    </submittedName>
</protein>
<dbReference type="GO" id="GO:0009055">
    <property type="term" value="F:electron transfer activity"/>
    <property type="evidence" value="ECO:0007669"/>
    <property type="project" value="InterPro"/>
</dbReference>
<dbReference type="InterPro" id="IPR008254">
    <property type="entry name" value="Flavodoxin/NO_synth"/>
</dbReference>
<dbReference type="GO" id="GO:0016020">
    <property type="term" value="C:membrane"/>
    <property type="evidence" value="ECO:0007669"/>
    <property type="project" value="TreeGrafter"/>
</dbReference>
<dbReference type="InterPro" id="IPR029039">
    <property type="entry name" value="Flavoprotein-like_sf"/>
</dbReference>
<dbReference type="EMBL" id="MLJW01004276">
    <property type="protein sequence ID" value="OIQ70283.1"/>
    <property type="molecule type" value="Genomic_DNA"/>
</dbReference>
<dbReference type="PANTHER" id="PTHR30546">
    <property type="entry name" value="FLAVODOXIN-RELATED PROTEIN WRBA-RELATED"/>
    <property type="match status" value="1"/>
</dbReference>
<dbReference type="InterPro" id="IPR001226">
    <property type="entry name" value="Flavodoxin_CS"/>
</dbReference>
<gene>
    <name evidence="2" type="primary">fldA_5</name>
    <name evidence="2" type="ORF">GALL_481040</name>
</gene>
<comment type="caution">
    <text evidence="2">The sequence shown here is derived from an EMBL/GenBank/DDBJ whole genome shotgun (WGS) entry which is preliminary data.</text>
</comment>
<sequence length="196" mass="21590">MSLRAARGIPWDMGKILVLFHSKSGNTAKMAAEVAEGARRIEGTEVRLKSVAEAGAEDVQWCDGIALGSPTNMGTVAWEMKQFWDTKMPDSWGKIDGKFGCAFSSEGGWGGGAELTCQSLQTILMNFGFLVFGLTDYVAHQFTLHYGATIAGEPRQEREIEACRRLGQRLAEWVAVYADGRKAEHPLTSGRKRFPW</sequence>
<name>A0A1J5PYE0_9ZZZZ</name>